<keyword evidence="8" id="KW-1185">Reference proteome</keyword>
<evidence type="ECO:0000256" key="4">
    <source>
        <dbReference type="SAM" id="Phobius"/>
    </source>
</evidence>
<dbReference type="SUPFAM" id="SSF52540">
    <property type="entry name" value="P-loop containing nucleoside triphosphate hydrolases"/>
    <property type="match status" value="1"/>
</dbReference>
<dbReference type="GO" id="GO:0009523">
    <property type="term" value="C:photosystem II"/>
    <property type="evidence" value="ECO:0007669"/>
    <property type="project" value="UniProtKB-KW"/>
</dbReference>
<feature type="domain" description="Photosynthesis system II assembly factor Ycf48/Hcf136-like" evidence="6">
    <location>
        <begin position="510"/>
        <end position="594"/>
    </location>
</feature>
<accession>A0A2P1PP44</accession>
<sequence>MAITVVQFGDRHSGESLMRNLRNALLVFFAITMITAGGLYWLAPTPKDPERPALWERQVDNAWWAKDQLADISDVVVLNDTLESTSLLISGAEGLSLVRGKKVRRVYAGATISGLAAVGAENAWAVGFDGKIVATRDGGSSWSVQTSGTNAWLNAVAFFDAKRGWAVGRRGTIVATRDGGLSWSVQDSRTTADLAAVSFVDAESGWAVGVQGTILVTRDGGVSWSTQDSETYTALTAVAFADAENGWAVGTGGTILATRDGGSSWSVQSSGTEEDFKGVAFFDASRGWAVGMNGTITATQDGGARWSAQASGTRNPFSSVAFADAKRVWAVASDGTIVATQDGGARWSVQISWAQSHFSSVAFSDAKRGWAVGSNGTIFATQDGGSSWSAQPSVTEAWLNAVAFADAKHGWAAGSNGTILATRDGGSNWLVQATGTDQEINGLAFTNAEHAWAVGREGTIVATRNGGASWSAQDSGTKAWLNGLAFADDQRGWAVGVEGTIVATQDGGSSWLIQDSGIAADLNAVAFVDAERGWAVGSNGTIVATQDGGSSWLVQPSGTQDLLFSVAFADAERGWAVGSIGTILATQDGGSSWSAQPSVTEVWLKAVTFADAKHGWAAGSNGTILATKDGGTSWLDPASGTDSLIYEVAFADAERGWAVGEAGTILATLDGGASWSVQTSGTTAILNGLTFVDAKRGWAVGRNGVIVATQNGGSSWSAQASGTDEWLTDVAFTDRDRGWAVGLAGTILATLDGGASWSVQTSGTTAVLSGLTFVDAKRGWAVGRNGVILATQDGGSSWSDQSSETEEWLTDVTFANTERGWAIGDKGTILVTRDGGASWSLKNSGTDADLIAVAFADAERSWVVGRGGTIVATRDGGASWSVQNSGTDATLTAVAFVDAERGWAVGPYTMIKSTDGGASWSAISPMRSTPPSATYWLLAVSALMLIIAISLSLVPQRDERGGEVASDAAIAKPDQDRLQAQRHAERLAAFFNHAGTNPPLTLAISGPWGSGKSSLMNLLANEMRRDGFRPIWINLWHQQDEAQLYTNLVRAIRRDGVPPWWCSSGFLLRTTLAVRRLGTWAALLALALAILVVSLYPLRLSSGDSWFAPIVDSGKQFWRDFETASDAGKRRRFVVNTDWLDGLSKFHGFDLNAAETLSIDTRLASTEPAEIAATNTPANSDPPSQHEVVQALLRPVWGRQFQQLEDLLAELHKDSPCSARTRPDAGVGKQLSCAEFHQGIDWLTRAQSCWTGTTACPDRYDAYRLEGWQAGVASLSHQGAKLSAGYGLELSSVVGLLVLMLTILPQLRALPGDSRTWLARLRSSFSGMPEGDPGLRHRFAQGLAELARHMQRRPLLIFFDDLDRLDGKRTLEFLECLNFLSTDHRAGYYIVGMDYERVVHTLAPQFVEEVKAKYGSADAEALREAQVRHARRYLQKLIHVVYAMPLASAAKVVEEAAPAVQSAEPGTWRDRVAVVRNLLYRHRGLLRQCFEWAGPLFLATSVAIVWWTNLDRHEYQVRPETLAAEAPAKLQSDATPPSIAPQQTPNMQPEALPSPPVQRSGGFNVPDRSIDALPITRSVWMIAAIPFALFGLALVYWLSTQKLKDPVNLREAYGRWFRLLPIETPRDAKRLANAIRVEAGLSRESLLNPDPTMVQRDIQQTIELVALASLTVLKRRMGELRFRSWGPKIAAAVKESGLTMDTVREQLDAGTREAEIDRVLRYTGLTEKPRQQ</sequence>
<dbReference type="Gene3D" id="2.130.10.10">
    <property type="entry name" value="YVTN repeat-like/Quinoprotein amine dehydrogenase"/>
    <property type="match status" value="4"/>
</dbReference>
<feature type="transmembrane region" description="Helical" evidence="4">
    <location>
        <begin position="1077"/>
        <end position="1098"/>
    </location>
</feature>
<dbReference type="EMBL" id="CP027860">
    <property type="protein sequence ID" value="AVP96610.1"/>
    <property type="molecule type" value="Genomic_DNA"/>
</dbReference>
<organism evidence="7 8">
    <name type="scientific">Ahniella affigens</name>
    <dbReference type="NCBI Taxonomy" id="2021234"/>
    <lineage>
        <taxon>Bacteria</taxon>
        <taxon>Pseudomonadati</taxon>
        <taxon>Pseudomonadota</taxon>
        <taxon>Gammaproteobacteria</taxon>
        <taxon>Lysobacterales</taxon>
        <taxon>Rhodanobacteraceae</taxon>
        <taxon>Ahniella</taxon>
    </lineage>
</organism>
<dbReference type="Pfam" id="PF07693">
    <property type="entry name" value="KAP_NTPase"/>
    <property type="match status" value="1"/>
</dbReference>
<dbReference type="SUPFAM" id="SSF110296">
    <property type="entry name" value="Oligoxyloglucan reducing end-specific cellobiohydrolase"/>
    <property type="match status" value="4"/>
</dbReference>
<feature type="domain" description="Photosynthesis system II assembly factor Ycf48/Hcf136-like" evidence="6">
    <location>
        <begin position="182"/>
        <end position="266"/>
    </location>
</feature>
<keyword evidence="4" id="KW-0812">Transmembrane</keyword>
<dbReference type="Proteomes" id="UP000241074">
    <property type="component" value="Chromosome"/>
</dbReference>
<evidence type="ECO:0000256" key="3">
    <source>
        <dbReference type="SAM" id="MobiDB-lite"/>
    </source>
</evidence>
<feature type="domain" description="Photosynthesis system II assembly factor Ycf48/Hcf136-like" evidence="6">
    <location>
        <begin position="641"/>
        <end position="717"/>
    </location>
</feature>
<dbReference type="InterPro" id="IPR027417">
    <property type="entry name" value="P-loop_NTPase"/>
</dbReference>
<reference evidence="7 8" key="1">
    <citation type="submission" date="2018-03" db="EMBL/GenBank/DDBJ databases">
        <title>Ahniella affigens gen. nov., sp. nov., a gammaproteobacterium isolated from sandy soil near a stream.</title>
        <authorList>
            <person name="Ko Y."/>
            <person name="Kim J.-H."/>
        </authorList>
    </citation>
    <scope>NUCLEOTIDE SEQUENCE [LARGE SCALE GENOMIC DNA]</scope>
    <source>
        <strain evidence="7 8">D13</strain>
    </source>
</reference>
<evidence type="ECO:0008006" key="9">
    <source>
        <dbReference type="Google" id="ProtNLM"/>
    </source>
</evidence>
<evidence type="ECO:0000313" key="8">
    <source>
        <dbReference type="Proteomes" id="UP000241074"/>
    </source>
</evidence>
<feature type="transmembrane region" description="Helical" evidence="4">
    <location>
        <begin position="21"/>
        <end position="43"/>
    </location>
</feature>
<feature type="compositionally biased region" description="Polar residues" evidence="3">
    <location>
        <begin position="1532"/>
        <end position="1547"/>
    </location>
</feature>
<evidence type="ECO:0000256" key="2">
    <source>
        <dbReference type="ARBA" id="ARBA00023276"/>
    </source>
</evidence>
<keyword evidence="1" id="KW-0602">Photosynthesis</keyword>
<dbReference type="InterPro" id="IPR028203">
    <property type="entry name" value="PSII_CF48-like_dom"/>
</dbReference>
<keyword evidence="4" id="KW-0472">Membrane</keyword>
<evidence type="ECO:0000259" key="6">
    <source>
        <dbReference type="Pfam" id="PF14870"/>
    </source>
</evidence>
<evidence type="ECO:0000256" key="1">
    <source>
        <dbReference type="ARBA" id="ARBA00022531"/>
    </source>
</evidence>
<evidence type="ECO:0000259" key="5">
    <source>
        <dbReference type="Pfam" id="PF07693"/>
    </source>
</evidence>
<protein>
    <recommendedName>
        <fullName evidence="9">Photosynthesis system II assembly factor Ycf48/Hcf136-like domain-containing protein</fullName>
    </recommendedName>
</protein>
<feature type="domain" description="KAP NTPase" evidence="5">
    <location>
        <begin position="984"/>
        <end position="1053"/>
    </location>
</feature>
<keyword evidence="2" id="KW-0604">Photosystem II</keyword>
<feature type="transmembrane region" description="Helical" evidence="4">
    <location>
        <begin position="933"/>
        <end position="954"/>
    </location>
</feature>
<reference evidence="7 8" key="2">
    <citation type="submission" date="2018-03" db="EMBL/GenBank/DDBJ databases">
        <authorList>
            <person name="Keele B.F."/>
        </authorList>
    </citation>
    <scope>NUCLEOTIDE SEQUENCE [LARGE SCALE GENOMIC DNA]</scope>
    <source>
        <strain evidence="7 8">D13</strain>
    </source>
</reference>
<dbReference type="GO" id="GO:0015979">
    <property type="term" value="P:photosynthesis"/>
    <property type="evidence" value="ECO:0007669"/>
    <property type="project" value="UniProtKB-KW"/>
</dbReference>
<feature type="transmembrane region" description="Helical" evidence="4">
    <location>
        <begin position="1579"/>
        <end position="1598"/>
    </location>
</feature>
<evidence type="ECO:0000313" key="7">
    <source>
        <dbReference type="EMBL" id="AVP96610.1"/>
    </source>
</evidence>
<dbReference type="InterPro" id="IPR015943">
    <property type="entry name" value="WD40/YVTN_repeat-like_dom_sf"/>
</dbReference>
<feature type="region of interest" description="Disordered" evidence="3">
    <location>
        <begin position="1526"/>
        <end position="1559"/>
    </location>
</feature>
<dbReference type="Gene3D" id="3.40.50.300">
    <property type="entry name" value="P-loop containing nucleotide triphosphate hydrolases"/>
    <property type="match status" value="1"/>
</dbReference>
<feature type="domain" description="Photosynthesis system II assembly factor Ycf48/Hcf136-like" evidence="6">
    <location>
        <begin position="272"/>
        <end position="348"/>
    </location>
</feature>
<keyword evidence="4" id="KW-1133">Transmembrane helix</keyword>
<dbReference type="InterPro" id="IPR011646">
    <property type="entry name" value="KAP_P-loop"/>
</dbReference>
<proteinExistence type="predicted"/>
<dbReference type="PANTHER" id="PTHR47199:SF2">
    <property type="entry name" value="PHOTOSYSTEM II STABILITY_ASSEMBLY FACTOR HCF136, CHLOROPLASTIC"/>
    <property type="match status" value="1"/>
</dbReference>
<feature type="domain" description="Photosynthesis system II assembly factor Ycf48/Hcf136-like" evidence="6">
    <location>
        <begin position="396"/>
        <end position="472"/>
    </location>
</feature>
<dbReference type="PANTHER" id="PTHR47199">
    <property type="entry name" value="PHOTOSYSTEM II STABILITY/ASSEMBLY FACTOR HCF136, CHLOROPLASTIC"/>
    <property type="match status" value="1"/>
</dbReference>
<dbReference type="KEGG" id="xba:C7S18_05065"/>
<gene>
    <name evidence="7" type="ORF">C7S18_05065</name>
</gene>
<dbReference type="Pfam" id="PF14870">
    <property type="entry name" value="PSII_BNR"/>
    <property type="match status" value="6"/>
</dbReference>
<dbReference type="OrthoDB" id="9813892at2"/>
<feature type="domain" description="Photosynthesis system II assembly factor Ycf48/Hcf136-like" evidence="6">
    <location>
        <begin position="798"/>
        <end position="881"/>
    </location>
</feature>
<name>A0A2P1PP44_9GAMM</name>